<evidence type="ECO:0000313" key="1">
    <source>
        <dbReference type="EMBL" id="KAK7484622.1"/>
    </source>
</evidence>
<dbReference type="Proteomes" id="UP001519460">
    <property type="component" value="Unassembled WGS sequence"/>
</dbReference>
<accession>A0ABD0KC42</accession>
<protein>
    <submittedName>
        <fullName evidence="1">Uncharacterized protein</fullName>
    </submittedName>
</protein>
<dbReference type="AlphaFoldDB" id="A0ABD0KC42"/>
<dbReference type="EMBL" id="JACVVK020000207">
    <property type="protein sequence ID" value="KAK7484622.1"/>
    <property type="molecule type" value="Genomic_DNA"/>
</dbReference>
<proteinExistence type="predicted"/>
<comment type="caution">
    <text evidence="1">The sequence shown here is derived from an EMBL/GenBank/DDBJ whole genome shotgun (WGS) entry which is preliminary data.</text>
</comment>
<evidence type="ECO:0000313" key="2">
    <source>
        <dbReference type="Proteomes" id="UP001519460"/>
    </source>
</evidence>
<keyword evidence="2" id="KW-1185">Reference proteome</keyword>
<sequence>MTGCCHTRRTFHLIQRRSTGQYPLVQFQLFRVQVYGVRGLGNHQLETRNLSRYCPACLGAAAEECSNAFFVGEWENCHHEVFSGDASCQQ</sequence>
<reference evidence="1 2" key="1">
    <citation type="journal article" date="2023" name="Sci. Data">
        <title>Genome assembly of the Korean intertidal mud-creeper Batillaria attramentaria.</title>
        <authorList>
            <person name="Patra A.K."/>
            <person name="Ho P.T."/>
            <person name="Jun S."/>
            <person name="Lee S.J."/>
            <person name="Kim Y."/>
            <person name="Won Y.J."/>
        </authorList>
    </citation>
    <scope>NUCLEOTIDE SEQUENCE [LARGE SCALE GENOMIC DNA]</scope>
    <source>
        <strain evidence="1">Wonlab-2016</strain>
    </source>
</reference>
<gene>
    <name evidence="1" type="ORF">BaRGS_00024148</name>
</gene>
<name>A0ABD0KC42_9CAEN</name>
<organism evidence="1 2">
    <name type="scientific">Batillaria attramentaria</name>
    <dbReference type="NCBI Taxonomy" id="370345"/>
    <lineage>
        <taxon>Eukaryota</taxon>
        <taxon>Metazoa</taxon>
        <taxon>Spiralia</taxon>
        <taxon>Lophotrochozoa</taxon>
        <taxon>Mollusca</taxon>
        <taxon>Gastropoda</taxon>
        <taxon>Caenogastropoda</taxon>
        <taxon>Sorbeoconcha</taxon>
        <taxon>Cerithioidea</taxon>
        <taxon>Batillariidae</taxon>
        <taxon>Batillaria</taxon>
    </lineage>
</organism>